<comment type="similarity">
    <text evidence="2">Belongs to the Amer family.</text>
</comment>
<feature type="compositionally biased region" description="Basic and acidic residues" evidence="7">
    <location>
        <begin position="160"/>
        <end position="171"/>
    </location>
</feature>
<evidence type="ECO:0008006" key="10">
    <source>
        <dbReference type="Google" id="ProtNLM"/>
    </source>
</evidence>
<evidence type="ECO:0000256" key="3">
    <source>
        <dbReference type="ARBA" id="ARBA00022475"/>
    </source>
</evidence>
<keyword evidence="3" id="KW-1003">Cell membrane</keyword>
<evidence type="ECO:0000256" key="7">
    <source>
        <dbReference type="SAM" id="MobiDB-lite"/>
    </source>
</evidence>
<keyword evidence="9" id="KW-1185">Reference proteome</keyword>
<dbReference type="PANTHER" id="PTHR22237:SF0">
    <property type="entry name" value="APC MEMBRANE RECRUITMENT PROTEIN 1"/>
    <property type="match status" value="1"/>
</dbReference>
<feature type="region of interest" description="Disordered" evidence="7">
    <location>
        <begin position="105"/>
        <end position="252"/>
    </location>
</feature>
<evidence type="ECO:0000313" key="9">
    <source>
        <dbReference type="Proteomes" id="UP000694410"/>
    </source>
</evidence>
<keyword evidence="5" id="KW-0446">Lipid-binding</keyword>
<dbReference type="InterPro" id="IPR019003">
    <property type="entry name" value="AMER"/>
</dbReference>
<keyword evidence="4" id="KW-0879">Wnt signaling pathway</keyword>
<evidence type="ECO:0000256" key="5">
    <source>
        <dbReference type="ARBA" id="ARBA00023121"/>
    </source>
</evidence>
<dbReference type="Ensembl" id="ENSCCET00000033010.1">
    <property type="protein sequence ID" value="ENSCCEP00000021713.1"/>
    <property type="gene ID" value="ENSCCEG00000019664.1"/>
</dbReference>
<evidence type="ECO:0000256" key="6">
    <source>
        <dbReference type="ARBA" id="ARBA00023136"/>
    </source>
</evidence>
<sequence>RFEGLSGFGGGPKNEVLSVCGAVGVSRLQSEGGWGWRGAGDTPVGDTAANGSVVAAEPQQPPPGKLRKTAFKLFGGKRSICTLPSFFGGRGKKGLSKCKTHDGLSSAACDKAQPDSPSEGSRDGQHGPLPSSRSAQLAADTGTRADLGQQDSSPPGSIEGCDKKPNGEKSFPRPKKGLKGFFNSIRRHRKSKAETGNAPGMGVESRGAVEGRGAGPVPEATACPGGSGADSSCGEATEPTGPTADGGSSEGDAMAVSCLVTYQGGGEEMAIPEEAEEYLQQVWDSSMPGDRSYGAQVSSSSLETHASHDADAHPYMGDAMDGVDLLTPQSDQQESAPNSDEGYYDSTTPGPEDEAGEELKKDRLPRDSYSGDALYEFDALMSPSHGEESLFEGKIPRFPGTLLVPLPHLLSQGKVPSLGSCLPSLAQLLMNIEYSFPGARTGAALCPSHPTPSTQTTGTPCWGHHRDIITSSHP</sequence>
<reference evidence="8" key="1">
    <citation type="submission" date="2025-08" db="UniProtKB">
        <authorList>
            <consortium name="Ensembl"/>
        </authorList>
    </citation>
    <scope>IDENTIFICATION</scope>
</reference>
<feature type="compositionally biased region" description="Polar residues" evidence="7">
    <location>
        <begin position="295"/>
        <end position="304"/>
    </location>
</feature>
<comment type="subcellular location">
    <subcellularLocation>
        <location evidence="1">Cell membrane</location>
        <topology evidence="1">Peripheral membrane protein</topology>
    </subcellularLocation>
</comment>
<dbReference type="GO" id="GO:0005886">
    <property type="term" value="C:plasma membrane"/>
    <property type="evidence" value="ECO:0007669"/>
    <property type="project" value="UniProtKB-SubCell"/>
</dbReference>
<protein>
    <recommendedName>
        <fullName evidence="10">APC membrane recruitment protein 1</fullName>
    </recommendedName>
</protein>
<dbReference type="GO" id="GO:0016055">
    <property type="term" value="P:Wnt signaling pathway"/>
    <property type="evidence" value="ECO:0007669"/>
    <property type="project" value="UniProtKB-KW"/>
</dbReference>
<name>A0A8C0ZHZ5_CYACU</name>
<dbReference type="GO" id="GO:0005546">
    <property type="term" value="F:phosphatidylinositol-4,5-bisphosphate binding"/>
    <property type="evidence" value="ECO:0007669"/>
    <property type="project" value="TreeGrafter"/>
</dbReference>
<dbReference type="AlphaFoldDB" id="A0A8C0ZHZ5"/>
<dbReference type="GO" id="GO:0008013">
    <property type="term" value="F:beta-catenin binding"/>
    <property type="evidence" value="ECO:0007669"/>
    <property type="project" value="TreeGrafter"/>
</dbReference>
<feature type="compositionally biased region" description="Basic and acidic residues" evidence="7">
    <location>
        <begin position="357"/>
        <end position="366"/>
    </location>
</feature>
<reference evidence="8" key="2">
    <citation type="submission" date="2025-09" db="UniProtKB">
        <authorList>
            <consortium name="Ensembl"/>
        </authorList>
    </citation>
    <scope>IDENTIFICATION</scope>
</reference>
<proteinExistence type="inferred from homology"/>
<feature type="compositionally biased region" description="Polar residues" evidence="7">
    <location>
        <begin position="327"/>
        <end position="338"/>
    </location>
</feature>
<dbReference type="Pfam" id="PF09422">
    <property type="entry name" value="AMER"/>
    <property type="match status" value="2"/>
</dbReference>
<accession>A0A8C0ZHZ5</accession>
<feature type="region of interest" description="Disordered" evidence="7">
    <location>
        <begin position="281"/>
        <end position="367"/>
    </location>
</feature>
<evidence type="ECO:0000313" key="8">
    <source>
        <dbReference type="Ensembl" id="ENSCCEP00000021713.1"/>
    </source>
</evidence>
<evidence type="ECO:0000256" key="2">
    <source>
        <dbReference type="ARBA" id="ARBA00007750"/>
    </source>
</evidence>
<dbReference type="PANTHER" id="PTHR22237">
    <property type="entry name" value="APC MEMBRANE RECRUITMENT PROTEIN 2-RELATED"/>
    <property type="match status" value="1"/>
</dbReference>
<organism evidence="8 9">
    <name type="scientific">Cyanistes caeruleus</name>
    <name type="common">Eurasian blue tit</name>
    <name type="synonym">Parus caeruleus</name>
    <dbReference type="NCBI Taxonomy" id="156563"/>
    <lineage>
        <taxon>Eukaryota</taxon>
        <taxon>Metazoa</taxon>
        <taxon>Chordata</taxon>
        <taxon>Craniata</taxon>
        <taxon>Vertebrata</taxon>
        <taxon>Euteleostomi</taxon>
        <taxon>Archelosauria</taxon>
        <taxon>Archosauria</taxon>
        <taxon>Dinosauria</taxon>
        <taxon>Saurischia</taxon>
        <taxon>Theropoda</taxon>
        <taxon>Coelurosauria</taxon>
        <taxon>Aves</taxon>
        <taxon>Neognathae</taxon>
        <taxon>Neoaves</taxon>
        <taxon>Telluraves</taxon>
        <taxon>Australaves</taxon>
        <taxon>Passeriformes</taxon>
        <taxon>Paridae</taxon>
        <taxon>Cyanistes</taxon>
    </lineage>
</organism>
<dbReference type="GO" id="GO:0060828">
    <property type="term" value="P:regulation of canonical Wnt signaling pathway"/>
    <property type="evidence" value="ECO:0007669"/>
    <property type="project" value="TreeGrafter"/>
</dbReference>
<evidence type="ECO:0000256" key="4">
    <source>
        <dbReference type="ARBA" id="ARBA00022687"/>
    </source>
</evidence>
<keyword evidence="6" id="KW-0472">Membrane</keyword>
<dbReference type="Proteomes" id="UP000694410">
    <property type="component" value="Unplaced"/>
</dbReference>
<evidence type="ECO:0000256" key="1">
    <source>
        <dbReference type="ARBA" id="ARBA00004202"/>
    </source>
</evidence>